<gene>
    <name evidence="1" type="ORF">LTS18_002410</name>
</gene>
<evidence type="ECO:0000313" key="2">
    <source>
        <dbReference type="Proteomes" id="UP001186974"/>
    </source>
</evidence>
<proteinExistence type="predicted"/>
<dbReference type="Proteomes" id="UP001186974">
    <property type="component" value="Unassembled WGS sequence"/>
</dbReference>
<feature type="non-terminal residue" evidence="1">
    <location>
        <position position="1"/>
    </location>
</feature>
<name>A0ACC3CS36_9PEZI</name>
<organism evidence="1 2">
    <name type="scientific">Coniosporium uncinatum</name>
    <dbReference type="NCBI Taxonomy" id="93489"/>
    <lineage>
        <taxon>Eukaryota</taxon>
        <taxon>Fungi</taxon>
        <taxon>Dikarya</taxon>
        <taxon>Ascomycota</taxon>
        <taxon>Pezizomycotina</taxon>
        <taxon>Dothideomycetes</taxon>
        <taxon>Dothideomycetes incertae sedis</taxon>
        <taxon>Coniosporium</taxon>
    </lineage>
</organism>
<sequence length="277" mass="30353">AEHQINYAHILSLRQTVSALEDQLRSTLSQIASTREELLSLPTSAPTTAPARDIPFDELLSYARRIARFTLPPDYRPPPPAKAVVTAEAEAGTEANADTKQPGIAAATEQTNGTTSTPDPSNPPTSAVVPAEAPLHQPPPSPPAPPLETDHHGVALQNLDPDRRAWLQSVSTSPFAPWPNEDIIRSGALADIQAMLERGTDPASILTEEQMAAEAEKRREEEWERQREEEERERRRAEAVARARREAAAEREGGEGMGQPQQEEFGGLDLYDPDEEE</sequence>
<dbReference type="EMBL" id="JAWDJW010012549">
    <property type="protein sequence ID" value="KAK3044012.1"/>
    <property type="molecule type" value="Genomic_DNA"/>
</dbReference>
<keyword evidence="2" id="KW-1185">Reference proteome</keyword>
<protein>
    <submittedName>
        <fullName evidence="1">Uncharacterized protein</fullName>
    </submittedName>
</protein>
<evidence type="ECO:0000313" key="1">
    <source>
        <dbReference type="EMBL" id="KAK3044012.1"/>
    </source>
</evidence>
<accession>A0ACC3CS36</accession>
<reference evidence="1" key="1">
    <citation type="submission" date="2024-09" db="EMBL/GenBank/DDBJ databases">
        <title>Black Yeasts Isolated from many extreme environments.</title>
        <authorList>
            <person name="Coleine C."/>
            <person name="Stajich J.E."/>
            <person name="Selbmann L."/>
        </authorList>
    </citation>
    <scope>NUCLEOTIDE SEQUENCE</scope>
    <source>
        <strain evidence="1">CCFEE 5737</strain>
    </source>
</reference>
<comment type="caution">
    <text evidence="1">The sequence shown here is derived from an EMBL/GenBank/DDBJ whole genome shotgun (WGS) entry which is preliminary data.</text>
</comment>